<evidence type="ECO:0000313" key="3">
    <source>
        <dbReference type="Proteomes" id="UP000198748"/>
    </source>
</evidence>
<protein>
    <submittedName>
        <fullName evidence="2">HTH-type transcriptional regulator / antitoxin HigA</fullName>
    </submittedName>
</protein>
<reference evidence="3" key="1">
    <citation type="submission" date="2016-10" db="EMBL/GenBank/DDBJ databases">
        <authorList>
            <person name="Varghese N."/>
            <person name="Submissions S."/>
        </authorList>
    </citation>
    <scope>NUCLEOTIDE SEQUENCE [LARGE SCALE GENOMIC DNA]</scope>
    <source>
        <strain evidence="3">DSM 25329</strain>
    </source>
</reference>
<evidence type="ECO:0000256" key="1">
    <source>
        <dbReference type="SAM" id="MobiDB-lite"/>
    </source>
</evidence>
<keyword evidence="3" id="KW-1185">Reference proteome</keyword>
<organism evidence="2 3">
    <name type="scientific">Dyadobacter soli</name>
    <dbReference type="NCBI Taxonomy" id="659014"/>
    <lineage>
        <taxon>Bacteria</taxon>
        <taxon>Pseudomonadati</taxon>
        <taxon>Bacteroidota</taxon>
        <taxon>Cytophagia</taxon>
        <taxon>Cytophagales</taxon>
        <taxon>Spirosomataceae</taxon>
        <taxon>Dyadobacter</taxon>
    </lineage>
</organism>
<dbReference type="Proteomes" id="UP000198748">
    <property type="component" value="Unassembled WGS sequence"/>
</dbReference>
<accession>A0A1G7A111</accession>
<evidence type="ECO:0000313" key="2">
    <source>
        <dbReference type="EMBL" id="SDE08499.1"/>
    </source>
</evidence>
<sequence length="72" mass="8473">MESHMLKPIETKEEFDEALKRLYELFDAPTGTPENEELEALADIIEAYDKEHYPIEPPDPVEAERIRREDTQ</sequence>
<dbReference type="AlphaFoldDB" id="A0A1G7A111"/>
<name>A0A1G7A111_9BACT</name>
<feature type="region of interest" description="Disordered" evidence="1">
    <location>
        <begin position="52"/>
        <end position="72"/>
    </location>
</feature>
<gene>
    <name evidence="2" type="ORF">SAMN04487996_103302</name>
</gene>
<dbReference type="STRING" id="659014.SAMN04487996_103302"/>
<dbReference type="EMBL" id="FNAN01000003">
    <property type="protein sequence ID" value="SDE08499.1"/>
    <property type="molecule type" value="Genomic_DNA"/>
</dbReference>
<proteinExistence type="predicted"/>
<feature type="compositionally biased region" description="Basic and acidic residues" evidence="1">
    <location>
        <begin position="62"/>
        <end position="72"/>
    </location>
</feature>